<accession>A0A4R3L364</accession>
<comment type="caution">
    <text evidence="2">The sequence shown here is derived from an EMBL/GenBank/DDBJ whole genome shotgun (WGS) entry which is preliminary data.</text>
</comment>
<keyword evidence="3" id="KW-1185">Reference proteome</keyword>
<keyword evidence="1" id="KW-0175">Coiled coil</keyword>
<dbReference type="InterPro" id="IPR021242">
    <property type="entry name" value="DUF2799"/>
</dbReference>
<dbReference type="AlphaFoldDB" id="A0A4R3L364"/>
<dbReference type="Proteomes" id="UP000294599">
    <property type="component" value="Unassembled WGS sequence"/>
</dbReference>
<reference evidence="2 3" key="1">
    <citation type="submission" date="2019-03" db="EMBL/GenBank/DDBJ databases">
        <title>Genomic Encyclopedia of Type Strains, Phase IV (KMG-IV): sequencing the most valuable type-strain genomes for metagenomic binning, comparative biology and taxonomic classification.</title>
        <authorList>
            <person name="Goeker M."/>
        </authorList>
    </citation>
    <scope>NUCLEOTIDE SEQUENCE [LARGE SCALE GENOMIC DNA]</scope>
    <source>
        <strain evidence="2 3">DSM 21944</strain>
    </source>
</reference>
<dbReference type="PROSITE" id="PS51257">
    <property type="entry name" value="PROKAR_LIPOPROTEIN"/>
    <property type="match status" value="1"/>
</dbReference>
<evidence type="ECO:0000313" key="3">
    <source>
        <dbReference type="Proteomes" id="UP000294599"/>
    </source>
</evidence>
<evidence type="ECO:0000256" key="1">
    <source>
        <dbReference type="SAM" id="Coils"/>
    </source>
</evidence>
<sequence>MGIRWGWALLMAGLAGCASLTPEQCHQADWYALGERDALGGFEPGSISRHVRACGKAGVVPDHGLWRAGYQDALPRFCAPDNGFRLGARDANYHGQCPQELDYGFLDGYRLGQDIYDLRRRITEVEGRISELRESMNDEHATDVSREADRHWLDHYKDERRRLQRQVWDLESRARERGYPATY</sequence>
<name>A0A4R3L364_9GAMM</name>
<organism evidence="2 3">
    <name type="scientific">Pseudofulvimonas gallinarii</name>
    <dbReference type="NCBI Taxonomy" id="634155"/>
    <lineage>
        <taxon>Bacteria</taxon>
        <taxon>Pseudomonadati</taxon>
        <taxon>Pseudomonadota</taxon>
        <taxon>Gammaproteobacteria</taxon>
        <taxon>Lysobacterales</taxon>
        <taxon>Rhodanobacteraceae</taxon>
        <taxon>Pseudofulvimonas</taxon>
    </lineage>
</organism>
<dbReference type="RefSeq" id="WP_164483902.1">
    <property type="nucleotide sequence ID" value="NZ_JBHLWF010000010.1"/>
</dbReference>
<protein>
    <submittedName>
        <fullName evidence="2">Uncharacterized protein DUF2799</fullName>
    </submittedName>
</protein>
<proteinExistence type="predicted"/>
<gene>
    <name evidence="2" type="ORF">EDC25_12428</name>
</gene>
<evidence type="ECO:0000313" key="2">
    <source>
        <dbReference type="EMBL" id="TCS94053.1"/>
    </source>
</evidence>
<dbReference type="Pfam" id="PF10973">
    <property type="entry name" value="DUF2799"/>
    <property type="match status" value="1"/>
</dbReference>
<feature type="coiled-coil region" evidence="1">
    <location>
        <begin position="115"/>
        <end position="173"/>
    </location>
</feature>
<dbReference type="EMBL" id="SMAF01000024">
    <property type="protein sequence ID" value="TCS94053.1"/>
    <property type="molecule type" value="Genomic_DNA"/>
</dbReference>